<keyword evidence="3" id="KW-0540">Nuclease</keyword>
<dbReference type="EMBL" id="CAJNOC010004341">
    <property type="protein sequence ID" value="CAF1018168.1"/>
    <property type="molecule type" value="Genomic_DNA"/>
</dbReference>
<protein>
    <recommendedName>
        <fullName evidence="7">Reverse transcriptase RNase H-like domain-containing protein</fullName>
    </recommendedName>
</protein>
<dbReference type="OrthoDB" id="6428870at2759"/>
<dbReference type="Proteomes" id="UP000663879">
    <property type="component" value="Unassembled WGS sequence"/>
</dbReference>
<dbReference type="AlphaFoldDB" id="A0A814I2U3"/>
<keyword evidence="4" id="KW-0255">Endonuclease</keyword>
<keyword evidence="2" id="KW-0548">Nucleotidyltransferase</keyword>
<feature type="domain" description="Reverse transcriptase RNase H-like" evidence="7">
    <location>
        <begin position="2"/>
        <end position="42"/>
    </location>
</feature>
<comment type="caution">
    <text evidence="8">The sequence shown here is derived from an EMBL/GenBank/DDBJ whole genome shotgun (WGS) entry which is preliminary data.</text>
</comment>
<dbReference type="PANTHER" id="PTHR37984">
    <property type="entry name" value="PROTEIN CBG26694"/>
    <property type="match status" value="1"/>
</dbReference>
<dbReference type="GO" id="GO:0016787">
    <property type="term" value="F:hydrolase activity"/>
    <property type="evidence" value="ECO:0007669"/>
    <property type="project" value="UniProtKB-KW"/>
</dbReference>
<dbReference type="InterPro" id="IPR050951">
    <property type="entry name" value="Retrovirus_Pol_polyprotein"/>
</dbReference>
<evidence type="ECO:0000256" key="1">
    <source>
        <dbReference type="ARBA" id="ARBA00022679"/>
    </source>
</evidence>
<evidence type="ECO:0000256" key="5">
    <source>
        <dbReference type="ARBA" id="ARBA00022801"/>
    </source>
</evidence>
<dbReference type="Gene3D" id="3.30.420.10">
    <property type="entry name" value="Ribonuclease H-like superfamily/Ribonuclease H"/>
    <property type="match status" value="1"/>
</dbReference>
<dbReference type="InterPro" id="IPR043502">
    <property type="entry name" value="DNA/RNA_pol_sf"/>
</dbReference>
<keyword evidence="5" id="KW-0378">Hydrolase</keyword>
<keyword evidence="6" id="KW-0695">RNA-directed DNA polymerase</keyword>
<evidence type="ECO:0000256" key="4">
    <source>
        <dbReference type="ARBA" id="ARBA00022759"/>
    </source>
</evidence>
<evidence type="ECO:0000259" key="7">
    <source>
        <dbReference type="Pfam" id="PF17917"/>
    </source>
</evidence>
<dbReference type="GO" id="GO:0004519">
    <property type="term" value="F:endonuclease activity"/>
    <property type="evidence" value="ECO:0007669"/>
    <property type="project" value="UniProtKB-KW"/>
</dbReference>
<evidence type="ECO:0000256" key="2">
    <source>
        <dbReference type="ARBA" id="ARBA00022695"/>
    </source>
</evidence>
<dbReference type="SUPFAM" id="SSF56672">
    <property type="entry name" value="DNA/RNA polymerases"/>
    <property type="match status" value="1"/>
</dbReference>
<organism evidence="8 9">
    <name type="scientific">Brachionus calyciflorus</name>
    <dbReference type="NCBI Taxonomy" id="104777"/>
    <lineage>
        <taxon>Eukaryota</taxon>
        <taxon>Metazoa</taxon>
        <taxon>Spiralia</taxon>
        <taxon>Gnathifera</taxon>
        <taxon>Rotifera</taxon>
        <taxon>Eurotatoria</taxon>
        <taxon>Monogononta</taxon>
        <taxon>Pseudotrocha</taxon>
        <taxon>Ploima</taxon>
        <taxon>Brachionidae</taxon>
        <taxon>Brachionus</taxon>
    </lineage>
</organism>
<evidence type="ECO:0000313" key="8">
    <source>
        <dbReference type="EMBL" id="CAF1018168.1"/>
    </source>
</evidence>
<dbReference type="Pfam" id="PF17917">
    <property type="entry name" value="RT_RNaseH"/>
    <property type="match status" value="1"/>
</dbReference>
<proteinExistence type="predicted"/>
<dbReference type="GO" id="GO:0003676">
    <property type="term" value="F:nucleic acid binding"/>
    <property type="evidence" value="ECO:0007669"/>
    <property type="project" value="InterPro"/>
</dbReference>
<evidence type="ECO:0000256" key="6">
    <source>
        <dbReference type="ARBA" id="ARBA00022918"/>
    </source>
</evidence>
<dbReference type="InterPro" id="IPR041373">
    <property type="entry name" value="RT_RNaseH"/>
</dbReference>
<gene>
    <name evidence="8" type="ORF">OXX778_LOCUS17240</name>
</gene>
<sequence>MEHFRVYLYVLVCTDHQPLKWMMNVKDPKRRVARWIVRLSEYSFRIEFRPGKLNGNANSLSRWLIKNDEKVHEKNLDADFNLIIFTDCQIVNENQYEWDLLLNKLGFVYCTAIHRATGYTSFEMVYGRQLKIPIDMFYENSSDPLEFDWARYVKQIKDRLKQIFETVRKDSDIKVEQTKFFTTEMLEVLILA</sequence>
<reference evidence="8" key="1">
    <citation type="submission" date="2021-02" db="EMBL/GenBank/DDBJ databases">
        <authorList>
            <person name="Nowell W R."/>
        </authorList>
    </citation>
    <scope>NUCLEOTIDE SEQUENCE</scope>
    <source>
        <strain evidence="8">Ploen Becks lab</strain>
    </source>
</reference>
<keyword evidence="1" id="KW-0808">Transferase</keyword>
<evidence type="ECO:0000313" key="9">
    <source>
        <dbReference type="Proteomes" id="UP000663879"/>
    </source>
</evidence>
<dbReference type="InterPro" id="IPR036397">
    <property type="entry name" value="RNaseH_sf"/>
</dbReference>
<accession>A0A814I2U3</accession>
<keyword evidence="9" id="KW-1185">Reference proteome</keyword>
<dbReference type="GO" id="GO:0003964">
    <property type="term" value="F:RNA-directed DNA polymerase activity"/>
    <property type="evidence" value="ECO:0007669"/>
    <property type="project" value="UniProtKB-KW"/>
</dbReference>
<evidence type="ECO:0000256" key="3">
    <source>
        <dbReference type="ARBA" id="ARBA00022722"/>
    </source>
</evidence>
<dbReference type="PANTHER" id="PTHR37984:SF5">
    <property type="entry name" value="PROTEIN NYNRIN-LIKE"/>
    <property type="match status" value="1"/>
</dbReference>
<name>A0A814I2U3_9BILA</name>